<evidence type="ECO:0000313" key="2">
    <source>
        <dbReference type="Proteomes" id="UP000563898"/>
    </source>
</evidence>
<proteinExistence type="predicted"/>
<dbReference type="Gene3D" id="1.10.260.130">
    <property type="match status" value="1"/>
</dbReference>
<dbReference type="PANTHER" id="PTHR34853:SF1">
    <property type="entry name" value="LIPASE 5"/>
    <property type="match status" value="1"/>
</dbReference>
<gene>
    <name evidence="1" type="ORF">HGA05_16085</name>
</gene>
<dbReference type="Proteomes" id="UP000563898">
    <property type="component" value="Unassembled WGS sequence"/>
</dbReference>
<organism evidence="1 2">
    <name type="scientific">Gordonia polyisoprenivorans</name>
    <dbReference type="NCBI Taxonomy" id="84595"/>
    <lineage>
        <taxon>Bacteria</taxon>
        <taxon>Bacillati</taxon>
        <taxon>Actinomycetota</taxon>
        <taxon>Actinomycetes</taxon>
        <taxon>Mycobacteriales</taxon>
        <taxon>Gordoniaceae</taxon>
        <taxon>Gordonia</taxon>
    </lineage>
</organism>
<dbReference type="Pfam" id="PF03583">
    <property type="entry name" value="LIP"/>
    <property type="match status" value="1"/>
</dbReference>
<dbReference type="PANTHER" id="PTHR34853">
    <property type="match status" value="1"/>
</dbReference>
<dbReference type="RefSeq" id="WP_035726871.1">
    <property type="nucleotide sequence ID" value="NZ_JAAXPC010000009.1"/>
</dbReference>
<comment type="caution">
    <text evidence="1">The sequence shown here is derived from an EMBL/GenBank/DDBJ whole genome shotgun (WGS) entry which is preliminary data.</text>
</comment>
<dbReference type="Gene3D" id="3.40.50.1820">
    <property type="entry name" value="alpha/beta hydrolase"/>
    <property type="match status" value="1"/>
</dbReference>
<dbReference type="InterPro" id="IPR005152">
    <property type="entry name" value="Lipase_secreted"/>
</dbReference>
<dbReference type="EMBL" id="JAAXPC010000009">
    <property type="protein sequence ID" value="NKY03089.1"/>
    <property type="molecule type" value="Genomic_DNA"/>
</dbReference>
<evidence type="ECO:0000313" key="1">
    <source>
        <dbReference type="EMBL" id="NKY03089.1"/>
    </source>
</evidence>
<dbReference type="GO" id="GO:0016042">
    <property type="term" value="P:lipid catabolic process"/>
    <property type="evidence" value="ECO:0007669"/>
    <property type="project" value="InterPro"/>
</dbReference>
<name>A0A846WNW3_9ACTN</name>
<dbReference type="AlphaFoldDB" id="A0A846WNW3"/>
<accession>A0A846WNW3</accession>
<dbReference type="InterPro" id="IPR029058">
    <property type="entry name" value="AB_hydrolase_fold"/>
</dbReference>
<sequence length="464" mass="49034">MRSRAGVSRSASRGRVGGIVGLVVLVLVVWFQIPGVAAADEPPTYSGAVPLTPPGLGTIFGGYVLGTFRDGRLATGQEDFEGLAANDPFYVEPSTSQDVKPGTLLKAKRFDVLFAGVKPAHVAAYKIMYVTENVRGRKVISTGVVMIPEDGKPNGSRSVVAYQEANDSVGAKCHPSTQWSGGALGEASAWSALGPLALMFQRGLAVVISDIGNDADPSPHGVFAGKFAGHALLDGVRAAYRVGPAALNPRNPVGIFGVAGGGVGAGFAAENVARYAPEINLKATMLEGMAVEQKNFIRFADGRLGTGFVFATLLGLEAQYPEMALDAKLNPAGRALADAYRKSCQMAYFGMPPLVPLKTLFTSGQAPADIPEFAHVYRDNTLGRGDRPRGKVLVSACNADNSFMSLIPAADSKNLVTRYARQGADAQYYGMNCGMDVFVTNIYKWGTELFGMHTVDWLATEVNS</sequence>
<dbReference type="GO" id="GO:0004806">
    <property type="term" value="F:triacylglycerol lipase activity"/>
    <property type="evidence" value="ECO:0007669"/>
    <property type="project" value="InterPro"/>
</dbReference>
<reference evidence="1 2" key="1">
    <citation type="submission" date="2020-04" db="EMBL/GenBank/DDBJ databases">
        <title>MicrobeNet Type strains.</title>
        <authorList>
            <person name="Nicholson A.C."/>
        </authorList>
    </citation>
    <scope>NUCLEOTIDE SEQUENCE [LARGE SCALE GENOMIC DNA]</scope>
    <source>
        <strain evidence="1 2">ATCC BAA-14</strain>
    </source>
</reference>
<protein>
    <submittedName>
        <fullName evidence="1">Lipase</fullName>
    </submittedName>
</protein>